<dbReference type="AlphaFoldDB" id="A0A919EPI5"/>
<dbReference type="InterPro" id="IPR002372">
    <property type="entry name" value="PQQ_rpt_dom"/>
</dbReference>
<evidence type="ECO:0000256" key="1">
    <source>
        <dbReference type="SAM" id="MobiDB-lite"/>
    </source>
</evidence>
<feature type="region of interest" description="Disordered" evidence="1">
    <location>
        <begin position="55"/>
        <end position="84"/>
    </location>
</feature>
<dbReference type="InterPro" id="IPR006311">
    <property type="entry name" value="TAT_signal"/>
</dbReference>
<evidence type="ECO:0000313" key="3">
    <source>
        <dbReference type="EMBL" id="GHG08737.1"/>
    </source>
</evidence>
<reference evidence="3" key="1">
    <citation type="journal article" date="2014" name="Int. J. Syst. Evol. Microbiol.">
        <title>Complete genome sequence of Corynebacterium casei LMG S-19264T (=DSM 44701T), isolated from a smear-ripened cheese.</title>
        <authorList>
            <consortium name="US DOE Joint Genome Institute (JGI-PGF)"/>
            <person name="Walter F."/>
            <person name="Albersmeier A."/>
            <person name="Kalinowski J."/>
            <person name="Ruckert C."/>
        </authorList>
    </citation>
    <scope>NUCLEOTIDE SEQUENCE</scope>
    <source>
        <strain evidence="3">JCM 4122</strain>
    </source>
</reference>
<gene>
    <name evidence="3" type="ORF">GCM10017667_45960</name>
</gene>
<dbReference type="Gene3D" id="2.130.10.10">
    <property type="entry name" value="YVTN repeat-like/Quinoprotein amine dehydrogenase"/>
    <property type="match status" value="1"/>
</dbReference>
<keyword evidence="4" id="KW-1185">Reference proteome</keyword>
<dbReference type="PANTHER" id="PTHR34512">
    <property type="entry name" value="CELL SURFACE PROTEIN"/>
    <property type="match status" value="1"/>
</dbReference>
<dbReference type="PANTHER" id="PTHR34512:SF30">
    <property type="entry name" value="OUTER MEMBRANE PROTEIN ASSEMBLY FACTOR BAMB"/>
    <property type="match status" value="1"/>
</dbReference>
<feature type="domain" description="Pyrrolo-quinoline quinone repeat" evidence="2">
    <location>
        <begin position="121"/>
        <end position="247"/>
    </location>
</feature>
<dbReference type="InterPro" id="IPR011047">
    <property type="entry name" value="Quinoprotein_ADH-like_sf"/>
</dbReference>
<dbReference type="Pfam" id="PF13360">
    <property type="entry name" value="PQQ_2"/>
    <property type="match status" value="1"/>
</dbReference>
<evidence type="ECO:0000313" key="4">
    <source>
        <dbReference type="Proteomes" id="UP000632849"/>
    </source>
</evidence>
<protein>
    <recommendedName>
        <fullName evidence="2">Pyrrolo-quinoline quinone repeat domain-containing protein</fullName>
    </recommendedName>
</protein>
<feature type="compositionally biased region" description="Pro residues" evidence="1">
    <location>
        <begin position="1"/>
        <end position="14"/>
    </location>
</feature>
<sequence>MSYTPPPWPQPGRAPAPRRRSRRDLGLTALAAGLALLVAGVAGAGWHEYRAGRAPAADARGASPATTAPIPSVRPGPRTPEPVRVPGARELADARRPGEAAAWIADDRTDLPRRSVPVQRPWIVGDTVVQALYREVTAYRLSDGAEVWNLTLPTPVCEAPANPAPDGRIVLVLSTGTAQRGTRCDRFQMVDLRTGKPGWKRELLGTDPRDEPAFIVHTAISGDTLAVARNLRATAFRVSDGTRLFEIPKEDPGGCRPDKVAGGARLLLSSSCAIGVDRRASYSQLRELDPRTGAVRWRHRTGAGRRVERVVSVDPVVYTSVDNDRLTDDWRIVALGPRGELRRTLDPRPKGFAHCSDAGIDAGLQPCPGIVVGHGLVHVGGTDRVGAYDLATGKLLWGVRGNDGRTLTPVGSDSAAGTVVYESATPGLPGRTFVLGRSGAGGEKVLLRHPAAAAGAEYSAKGGTVLRTGGRIVLAPSHVSGDDALRQPRILSFAPAPD</sequence>
<proteinExistence type="predicted"/>
<dbReference type="PROSITE" id="PS51318">
    <property type="entry name" value="TAT"/>
    <property type="match status" value="1"/>
</dbReference>
<comment type="caution">
    <text evidence="3">The sequence shown here is derived from an EMBL/GenBank/DDBJ whole genome shotgun (WGS) entry which is preliminary data.</text>
</comment>
<dbReference type="InterPro" id="IPR015943">
    <property type="entry name" value="WD40/YVTN_repeat-like_dom_sf"/>
</dbReference>
<dbReference type="Proteomes" id="UP000632849">
    <property type="component" value="Unassembled WGS sequence"/>
</dbReference>
<dbReference type="SUPFAM" id="SSF50998">
    <property type="entry name" value="Quinoprotein alcohol dehydrogenase-like"/>
    <property type="match status" value="1"/>
</dbReference>
<organism evidence="3 4">
    <name type="scientific">Streptomyces filamentosus</name>
    <name type="common">Streptomyces roseosporus</name>
    <dbReference type="NCBI Taxonomy" id="67294"/>
    <lineage>
        <taxon>Bacteria</taxon>
        <taxon>Bacillati</taxon>
        <taxon>Actinomycetota</taxon>
        <taxon>Actinomycetes</taxon>
        <taxon>Kitasatosporales</taxon>
        <taxon>Streptomycetaceae</taxon>
        <taxon>Streptomyces</taxon>
    </lineage>
</organism>
<name>A0A919EPI5_STRFL</name>
<reference evidence="3" key="2">
    <citation type="submission" date="2020-09" db="EMBL/GenBank/DDBJ databases">
        <authorList>
            <person name="Sun Q."/>
            <person name="Ohkuma M."/>
        </authorList>
    </citation>
    <scope>NUCLEOTIDE SEQUENCE</scope>
    <source>
        <strain evidence="3">JCM 4122</strain>
    </source>
</reference>
<evidence type="ECO:0000259" key="2">
    <source>
        <dbReference type="Pfam" id="PF13360"/>
    </source>
</evidence>
<feature type="compositionally biased region" description="Low complexity" evidence="1">
    <location>
        <begin position="55"/>
        <end position="68"/>
    </location>
</feature>
<dbReference type="RefSeq" id="WP_190042807.1">
    <property type="nucleotide sequence ID" value="NZ_BNBE01000002.1"/>
</dbReference>
<feature type="region of interest" description="Disordered" evidence="1">
    <location>
        <begin position="1"/>
        <end position="22"/>
    </location>
</feature>
<dbReference type="EMBL" id="BNBE01000002">
    <property type="protein sequence ID" value="GHG08737.1"/>
    <property type="molecule type" value="Genomic_DNA"/>
</dbReference>
<accession>A0A919EPI5</accession>